<keyword evidence="3" id="KW-1185">Reference proteome</keyword>
<feature type="domain" description="Ribosomal protein eL8/eL30/eS12/Gadd45" evidence="1">
    <location>
        <begin position="5"/>
        <end position="94"/>
    </location>
</feature>
<dbReference type="AlphaFoldDB" id="M2NDJ9"/>
<sequence>MLNKQIYNTLGLAVRAKCLVTGESVLVGIRNKSIKLVIIANDASENTKKRMINKCNYYQVEYILFSDSDSLSQAIGKSNRMAIGITEKGFANKLINSLRGLSDGKEEQKEISEYKESEQLK</sequence>
<evidence type="ECO:0000313" key="2">
    <source>
        <dbReference type="EMBL" id="EMD16298.1"/>
    </source>
</evidence>
<accession>M2NDJ9</accession>
<reference evidence="2 3" key="1">
    <citation type="submission" date="2013-02" db="EMBL/GenBank/DDBJ databases">
        <title>The Genome Sequence of Lactobacillus catenaformis F0143.</title>
        <authorList>
            <consortium name="The Broad Institute Genome Sequencing Platform"/>
            <person name="Earl A."/>
            <person name="Ward D."/>
            <person name="Feldgarden M."/>
            <person name="Gevers D."/>
            <person name="Izard J."/>
            <person name="Blanton J.M."/>
            <person name="Mathney J."/>
            <person name="Dewhirst F.E."/>
            <person name="Young S.K."/>
            <person name="Zeng Q."/>
            <person name="Gargeya S."/>
            <person name="Fitzgerald M."/>
            <person name="Haas B."/>
            <person name="Abouelleil A."/>
            <person name="Alvarado L."/>
            <person name="Arachchi H.M."/>
            <person name="Berlin A."/>
            <person name="Chapman S.B."/>
            <person name="Gearin G."/>
            <person name="Goldberg J."/>
            <person name="Griggs A."/>
            <person name="Gujja S."/>
            <person name="Hansen M."/>
            <person name="Heiman D."/>
            <person name="Howarth C."/>
            <person name="Larimer J."/>
            <person name="Lui A."/>
            <person name="MacDonald P.J.P."/>
            <person name="McCowen C."/>
            <person name="Montmayeur A."/>
            <person name="Murphy C."/>
            <person name="Neiman D."/>
            <person name="Pearson M."/>
            <person name="Priest M."/>
            <person name="Roberts A."/>
            <person name="Saif S."/>
            <person name="Shea T."/>
            <person name="Sisk P."/>
            <person name="Stolte C."/>
            <person name="Sykes S."/>
            <person name="Wortman J."/>
            <person name="Nusbaum C."/>
            <person name="Birren B."/>
        </authorList>
    </citation>
    <scope>NUCLEOTIDE SEQUENCE [LARGE SCALE GENOMIC DNA]</scope>
    <source>
        <strain evidence="2 3">OT 569</strain>
    </source>
</reference>
<organism evidence="2 3">
    <name type="scientific">Eggerthia catenaformis OT 569 = DSM 20559</name>
    <dbReference type="NCBI Taxonomy" id="999415"/>
    <lineage>
        <taxon>Bacteria</taxon>
        <taxon>Bacillati</taxon>
        <taxon>Bacillota</taxon>
        <taxon>Erysipelotrichia</taxon>
        <taxon>Erysipelotrichales</taxon>
        <taxon>Coprobacillaceae</taxon>
        <taxon>Eggerthia</taxon>
    </lineage>
</organism>
<dbReference type="OrthoDB" id="9794863at2"/>
<proteinExistence type="predicted"/>
<evidence type="ECO:0000313" key="3">
    <source>
        <dbReference type="Proteomes" id="UP000011758"/>
    </source>
</evidence>
<name>M2NDJ9_9FIRM</name>
<dbReference type="InterPro" id="IPR029064">
    <property type="entry name" value="Ribosomal_eL30-like_sf"/>
</dbReference>
<dbReference type="STRING" id="999415.HMPREF9943_01419"/>
<comment type="caution">
    <text evidence="2">The sequence shown here is derived from an EMBL/GenBank/DDBJ whole genome shotgun (WGS) entry which is preliminary data.</text>
</comment>
<protein>
    <recommendedName>
        <fullName evidence="1">Ribosomal protein eL8/eL30/eS12/Gadd45 domain-containing protein</fullName>
    </recommendedName>
</protein>
<evidence type="ECO:0000259" key="1">
    <source>
        <dbReference type="Pfam" id="PF01248"/>
    </source>
</evidence>
<dbReference type="SUPFAM" id="SSF55315">
    <property type="entry name" value="L30e-like"/>
    <property type="match status" value="1"/>
</dbReference>
<gene>
    <name evidence="2" type="ORF">HMPREF9943_01419</name>
</gene>
<dbReference type="PATRIC" id="fig|999415.3.peg.1445"/>
<dbReference type="BioCyc" id="ECAT999415-HMP:GTTI-1463-MONOMER"/>
<dbReference type="eggNOG" id="COG1358">
    <property type="taxonomic scope" value="Bacteria"/>
</dbReference>
<dbReference type="Proteomes" id="UP000011758">
    <property type="component" value="Unassembled WGS sequence"/>
</dbReference>
<dbReference type="Gene3D" id="3.30.1330.30">
    <property type="match status" value="1"/>
</dbReference>
<dbReference type="InterPro" id="IPR004038">
    <property type="entry name" value="Ribosomal_eL8/eL30/eS12/Gad45"/>
</dbReference>
<dbReference type="EMBL" id="AGEJ01000022">
    <property type="protein sequence ID" value="EMD16298.1"/>
    <property type="molecule type" value="Genomic_DNA"/>
</dbReference>
<dbReference type="RefSeq" id="WP_004803502.1">
    <property type="nucleotide sequence ID" value="NZ_AUGJ01000007.1"/>
</dbReference>
<dbReference type="Pfam" id="PF01248">
    <property type="entry name" value="Ribosomal_L7Ae"/>
    <property type="match status" value="1"/>
</dbReference>